<reference evidence="2 3" key="1">
    <citation type="submission" date="2013-02" db="EMBL/GenBank/DDBJ databases">
        <authorList>
            <person name="Genoscope - CEA"/>
        </authorList>
    </citation>
    <scope>NUCLEOTIDE SEQUENCE [LARGE SCALE GENOMIC DNA]</scope>
    <source>
        <strain evidence="2 3">STM 2683</strain>
    </source>
</reference>
<accession>M5EQF6</accession>
<dbReference type="Pfam" id="PF01381">
    <property type="entry name" value="HTH_3"/>
    <property type="match status" value="1"/>
</dbReference>
<proteinExistence type="predicted"/>
<comment type="caution">
    <text evidence="2">The sequence shown here is derived from an EMBL/GenBank/DDBJ whole genome shotgun (WGS) entry which is preliminary data.</text>
</comment>
<dbReference type="InterPro" id="IPR001387">
    <property type="entry name" value="Cro/C1-type_HTH"/>
</dbReference>
<dbReference type="RefSeq" id="WP_008875492.1">
    <property type="nucleotide sequence ID" value="NZ_CAUM01000099.1"/>
</dbReference>
<evidence type="ECO:0000313" key="3">
    <source>
        <dbReference type="Proteomes" id="UP000012062"/>
    </source>
</evidence>
<protein>
    <recommendedName>
        <fullName evidence="1">HTH cro/C1-type domain-containing protein</fullName>
    </recommendedName>
</protein>
<dbReference type="Proteomes" id="UP000012062">
    <property type="component" value="Unassembled WGS sequence"/>
</dbReference>
<keyword evidence="3" id="KW-1185">Reference proteome</keyword>
<evidence type="ECO:0000259" key="1">
    <source>
        <dbReference type="PROSITE" id="PS50943"/>
    </source>
</evidence>
<dbReference type="SUPFAM" id="SSF47413">
    <property type="entry name" value="lambda repressor-like DNA-binding domains"/>
    <property type="match status" value="1"/>
</dbReference>
<dbReference type="PROSITE" id="PS50943">
    <property type="entry name" value="HTH_CROC1"/>
    <property type="match status" value="1"/>
</dbReference>
<dbReference type="GO" id="GO:0003677">
    <property type="term" value="F:DNA binding"/>
    <property type="evidence" value="ECO:0007669"/>
    <property type="project" value="InterPro"/>
</dbReference>
<dbReference type="SMART" id="SM00530">
    <property type="entry name" value="HTH_XRE"/>
    <property type="match status" value="1"/>
</dbReference>
<dbReference type="InterPro" id="IPR010982">
    <property type="entry name" value="Lambda_DNA-bd_dom_sf"/>
</dbReference>
<organism evidence="2 3">
    <name type="scientific">Mesorhizobium metallidurans STM 2683</name>
    <dbReference type="NCBI Taxonomy" id="1297569"/>
    <lineage>
        <taxon>Bacteria</taxon>
        <taxon>Pseudomonadati</taxon>
        <taxon>Pseudomonadota</taxon>
        <taxon>Alphaproteobacteria</taxon>
        <taxon>Hyphomicrobiales</taxon>
        <taxon>Phyllobacteriaceae</taxon>
        <taxon>Mesorhizobium</taxon>
    </lineage>
</organism>
<sequence>MANAPGLSARDLAAATELGAPHISEIESGKKEGSISAMKKIAAALNVDLDDLV</sequence>
<dbReference type="AlphaFoldDB" id="M5EQF6"/>
<evidence type="ECO:0000313" key="2">
    <source>
        <dbReference type="EMBL" id="CCV06567.1"/>
    </source>
</evidence>
<gene>
    <name evidence="2" type="ORF">MESS2_330026</name>
</gene>
<name>M5EQF6_9HYPH</name>
<dbReference type="Gene3D" id="1.10.260.40">
    <property type="entry name" value="lambda repressor-like DNA-binding domains"/>
    <property type="match status" value="1"/>
</dbReference>
<dbReference type="EMBL" id="CAUM01000099">
    <property type="protein sequence ID" value="CCV06567.1"/>
    <property type="molecule type" value="Genomic_DNA"/>
</dbReference>
<dbReference type="STRING" id="1297569.MESS2_330026"/>
<dbReference type="CDD" id="cd00093">
    <property type="entry name" value="HTH_XRE"/>
    <property type="match status" value="1"/>
</dbReference>
<feature type="domain" description="HTH cro/C1-type" evidence="1">
    <location>
        <begin position="6"/>
        <end position="52"/>
    </location>
</feature>
<dbReference type="eggNOG" id="COG1396">
    <property type="taxonomic scope" value="Bacteria"/>
</dbReference>